<protein>
    <submittedName>
        <fullName evidence="1">Uncharacterized protein</fullName>
    </submittedName>
</protein>
<gene>
    <name evidence="1" type="ORF">LTS18_004524</name>
</gene>
<dbReference type="EMBL" id="JAWDJW010000106">
    <property type="protein sequence ID" value="KAK3081636.1"/>
    <property type="molecule type" value="Genomic_DNA"/>
</dbReference>
<evidence type="ECO:0000313" key="1">
    <source>
        <dbReference type="EMBL" id="KAK3081636.1"/>
    </source>
</evidence>
<dbReference type="Proteomes" id="UP001186974">
    <property type="component" value="Unassembled WGS sequence"/>
</dbReference>
<proteinExistence type="predicted"/>
<accession>A0ACC3DYC8</accession>
<reference evidence="1" key="1">
    <citation type="submission" date="2024-09" db="EMBL/GenBank/DDBJ databases">
        <title>Black Yeasts Isolated from many extreme environments.</title>
        <authorList>
            <person name="Coleine C."/>
            <person name="Stajich J.E."/>
            <person name="Selbmann L."/>
        </authorList>
    </citation>
    <scope>NUCLEOTIDE SEQUENCE</scope>
    <source>
        <strain evidence="1">CCFEE 5737</strain>
    </source>
</reference>
<name>A0ACC3DYC8_9PEZI</name>
<comment type="caution">
    <text evidence="1">The sequence shown here is derived from an EMBL/GenBank/DDBJ whole genome shotgun (WGS) entry which is preliminary data.</text>
</comment>
<evidence type="ECO:0000313" key="2">
    <source>
        <dbReference type="Proteomes" id="UP001186974"/>
    </source>
</evidence>
<sequence length="177" mass="18460">MCCPSGWNGLVSTACQSLFSTSTPALYVTGTTTFATTATPEIALQSAIHILYQDTDQAVLAAASRVRTPSASTVSADANDTPVSPIQPAPGSITDGTKAGIGVGVAIALLSIFAGLMWFFRRRQSQRQLDNTHGSGDSDGVGELHGEEVKRSELEAPHGEAEAAATLSPLELEGDRW</sequence>
<keyword evidence="2" id="KW-1185">Reference proteome</keyword>
<organism evidence="1 2">
    <name type="scientific">Coniosporium uncinatum</name>
    <dbReference type="NCBI Taxonomy" id="93489"/>
    <lineage>
        <taxon>Eukaryota</taxon>
        <taxon>Fungi</taxon>
        <taxon>Dikarya</taxon>
        <taxon>Ascomycota</taxon>
        <taxon>Pezizomycotina</taxon>
        <taxon>Dothideomycetes</taxon>
        <taxon>Dothideomycetes incertae sedis</taxon>
        <taxon>Coniosporium</taxon>
    </lineage>
</organism>